<dbReference type="PANTHER" id="PTHR45913:SF5">
    <property type="entry name" value="GENERAL TRANSCRIPTION FACTOR II-I REPEAT DOMAIN-CONTAINING PROTEIN 2A-LIKE PROTEIN"/>
    <property type="match status" value="1"/>
</dbReference>
<dbReference type="Proteomes" id="UP000031668">
    <property type="component" value="Unassembled WGS sequence"/>
</dbReference>
<proteinExistence type="predicted"/>
<organism evidence="1 2">
    <name type="scientific">Thelohanellus kitauei</name>
    <name type="common">Myxosporean</name>
    <dbReference type="NCBI Taxonomy" id="669202"/>
    <lineage>
        <taxon>Eukaryota</taxon>
        <taxon>Metazoa</taxon>
        <taxon>Cnidaria</taxon>
        <taxon>Myxozoa</taxon>
        <taxon>Myxosporea</taxon>
        <taxon>Bivalvulida</taxon>
        <taxon>Platysporina</taxon>
        <taxon>Myxobolidae</taxon>
        <taxon>Thelohanellus</taxon>
    </lineage>
</organism>
<dbReference type="EMBL" id="JWZT01002320">
    <property type="protein sequence ID" value="KII69683.1"/>
    <property type="molecule type" value="Genomic_DNA"/>
</dbReference>
<protein>
    <submittedName>
        <fullName evidence="1">Uncharacterized protein</fullName>
    </submittedName>
</protein>
<dbReference type="PANTHER" id="PTHR45913">
    <property type="entry name" value="EPM2A-INTERACTING PROTEIN 1"/>
    <property type="match status" value="1"/>
</dbReference>
<name>A0A0C2JJW8_THEKT</name>
<comment type="caution">
    <text evidence="1">The sequence shown here is derived from an EMBL/GenBank/DDBJ whole genome shotgun (WGS) entry which is preliminary data.</text>
</comment>
<dbReference type="AlphaFoldDB" id="A0A0C2JJW8"/>
<reference evidence="1 2" key="1">
    <citation type="journal article" date="2014" name="Genome Biol. Evol.">
        <title>The genome of the myxosporean Thelohanellus kitauei shows adaptations to nutrient acquisition within its fish host.</title>
        <authorList>
            <person name="Yang Y."/>
            <person name="Xiong J."/>
            <person name="Zhou Z."/>
            <person name="Huo F."/>
            <person name="Miao W."/>
            <person name="Ran C."/>
            <person name="Liu Y."/>
            <person name="Zhang J."/>
            <person name="Feng J."/>
            <person name="Wang M."/>
            <person name="Wang M."/>
            <person name="Wang L."/>
            <person name="Yao B."/>
        </authorList>
    </citation>
    <scope>NUCLEOTIDE SEQUENCE [LARGE SCALE GENOMIC DNA]</scope>
    <source>
        <strain evidence="1">Wuqing</strain>
    </source>
</reference>
<accession>A0A0C2JJW8</accession>
<keyword evidence="2" id="KW-1185">Reference proteome</keyword>
<evidence type="ECO:0000313" key="1">
    <source>
        <dbReference type="EMBL" id="KII69683.1"/>
    </source>
</evidence>
<gene>
    <name evidence="1" type="ORF">RF11_07280</name>
</gene>
<evidence type="ECO:0000313" key="2">
    <source>
        <dbReference type="Proteomes" id="UP000031668"/>
    </source>
</evidence>
<sequence length="178" mass="20001">MEDPHVSYVMETISVMKEFNIKRQYQFKHKTATEAAVRASFRVAHILGNQSKAFTEGECTKKCILPVVEEHGLEKKVNSKHLSSTDGCLAGVRPWKGLSYVNNITIAVGVKFVQKCTGAGLYSSVTVVKKMRGNFREDRILSLCRELSAEGYSNLRKLGMRMIRAFSITYVCEQAFPV</sequence>